<dbReference type="Gene3D" id="1.10.287.470">
    <property type="entry name" value="Helix hairpin bin"/>
    <property type="match status" value="1"/>
</dbReference>
<evidence type="ECO:0000256" key="2">
    <source>
        <dbReference type="SAM" id="Coils"/>
    </source>
</evidence>
<keyword evidence="6" id="KW-1185">Reference proteome</keyword>
<evidence type="ECO:0000256" key="1">
    <source>
        <dbReference type="ARBA" id="ARBA00009477"/>
    </source>
</evidence>
<evidence type="ECO:0000313" key="6">
    <source>
        <dbReference type="Proteomes" id="UP000294862"/>
    </source>
</evidence>
<dbReference type="PANTHER" id="PTHR30469:SF18">
    <property type="entry name" value="RESISTANCE-NODULATION-CELL DIVISION (RND) EFFLUX MEMBRANE FUSION PROTEIN-RELATED"/>
    <property type="match status" value="1"/>
</dbReference>
<name>A0A4R2IA16_9GAMM</name>
<reference evidence="5 6" key="1">
    <citation type="journal article" date="2015" name="Stand. Genomic Sci.">
        <title>Genomic Encyclopedia of Bacterial and Archaeal Type Strains, Phase III: the genomes of soil and plant-associated and newly described type strains.</title>
        <authorList>
            <person name="Whitman W.B."/>
            <person name="Woyke T."/>
            <person name="Klenk H.P."/>
            <person name="Zhou Y."/>
            <person name="Lilburn T.G."/>
            <person name="Beck B.J."/>
            <person name="De Vos P."/>
            <person name="Vandamme P."/>
            <person name="Eisen J.A."/>
            <person name="Garrity G."/>
            <person name="Hugenholtz P."/>
            <person name="Kyrpides N.C."/>
        </authorList>
    </citation>
    <scope>NUCLEOTIDE SEQUENCE [LARGE SCALE GENOMIC DNA]</scope>
    <source>
        <strain evidence="5 6">A3</strain>
    </source>
</reference>
<organism evidence="5 6">
    <name type="scientific">Dokdonella fugitiva</name>
    <dbReference type="NCBI Taxonomy" id="328517"/>
    <lineage>
        <taxon>Bacteria</taxon>
        <taxon>Pseudomonadati</taxon>
        <taxon>Pseudomonadota</taxon>
        <taxon>Gammaproteobacteria</taxon>
        <taxon>Lysobacterales</taxon>
        <taxon>Rhodanobacteraceae</taxon>
        <taxon>Dokdonella</taxon>
    </lineage>
</organism>
<dbReference type="InterPro" id="IPR006143">
    <property type="entry name" value="RND_pump_MFP"/>
</dbReference>
<gene>
    <name evidence="5" type="ORF">EV148_10512</name>
</gene>
<dbReference type="InterPro" id="IPR058649">
    <property type="entry name" value="CzcB_C"/>
</dbReference>
<dbReference type="GO" id="GO:1990281">
    <property type="term" value="C:efflux pump complex"/>
    <property type="evidence" value="ECO:0007669"/>
    <property type="project" value="TreeGrafter"/>
</dbReference>
<sequence>MPPLPELSTFEVEQPAVIAGRAWDGVVEAVQRADLSAQTAGTVAAVEADVNDRVEADAVLVRIVAVEQDAVANTARAQLRAAEAAAVVAERTYARFDALSGAQYVSRAQLDQARAERDAAVAARDAARARLTQAEQQAGYTVVRAPFAGVVSRREVEPGETVVAGQPLLSVYAPRDLRIEVSVPQTRAEAIRRDPRAHVLFPDGSETMSPRVIVFPAADVASHSVVVRVSLPEIATPPAPGTTAKVVFDAAANGGAESESVRIPAASVAQRGELSGVYVKLGDRILLRQVRLGARDEDTVEVISGLKAGDIVARDPVAAMQAVVAQRRATDSTHE</sequence>
<evidence type="ECO:0000259" key="4">
    <source>
        <dbReference type="Pfam" id="PF25975"/>
    </source>
</evidence>
<dbReference type="RefSeq" id="WP_131997523.1">
    <property type="nucleotide sequence ID" value="NZ_SLWQ01000005.1"/>
</dbReference>
<dbReference type="OrthoDB" id="5730196at2"/>
<dbReference type="NCBIfam" id="TIGR01730">
    <property type="entry name" value="RND_mfp"/>
    <property type="match status" value="1"/>
</dbReference>
<dbReference type="SUPFAM" id="SSF111369">
    <property type="entry name" value="HlyD-like secretion proteins"/>
    <property type="match status" value="1"/>
</dbReference>
<dbReference type="Gene3D" id="2.40.420.20">
    <property type="match status" value="1"/>
</dbReference>
<dbReference type="Proteomes" id="UP000294862">
    <property type="component" value="Unassembled WGS sequence"/>
</dbReference>
<dbReference type="Pfam" id="PF25975">
    <property type="entry name" value="CzcB_C"/>
    <property type="match status" value="1"/>
</dbReference>
<keyword evidence="2" id="KW-0175">Coiled coil</keyword>
<comment type="caution">
    <text evidence="5">The sequence shown here is derived from an EMBL/GenBank/DDBJ whole genome shotgun (WGS) entry which is preliminary data.</text>
</comment>
<dbReference type="GO" id="GO:0015562">
    <property type="term" value="F:efflux transmembrane transporter activity"/>
    <property type="evidence" value="ECO:0007669"/>
    <property type="project" value="TreeGrafter"/>
</dbReference>
<dbReference type="EMBL" id="SLWQ01000005">
    <property type="protein sequence ID" value="TCO40218.1"/>
    <property type="molecule type" value="Genomic_DNA"/>
</dbReference>
<evidence type="ECO:0000259" key="3">
    <source>
        <dbReference type="Pfam" id="PF25876"/>
    </source>
</evidence>
<feature type="domain" description="CzcB-like C-terminal circularly permuted SH3-like" evidence="4">
    <location>
        <begin position="261"/>
        <end position="313"/>
    </location>
</feature>
<dbReference type="PANTHER" id="PTHR30469">
    <property type="entry name" value="MULTIDRUG RESISTANCE PROTEIN MDTA"/>
    <property type="match status" value="1"/>
</dbReference>
<dbReference type="Pfam" id="PF25876">
    <property type="entry name" value="HH_MFP_RND"/>
    <property type="match status" value="1"/>
</dbReference>
<protein>
    <submittedName>
        <fullName evidence="5">RND family efflux transporter MFP subunit</fullName>
    </submittedName>
</protein>
<dbReference type="Gene3D" id="2.40.50.100">
    <property type="match status" value="1"/>
</dbReference>
<evidence type="ECO:0000313" key="5">
    <source>
        <dbReference type="EMBL" id="TCO40218.1"/>
    </source>
</evidence>
<feature type="domain" description="Multidrug resistance protein MdtA-like alpha-helical hairpin" evidence="3">
    <location>
        <begin position="73"/>
        <end position="141"/>
    </location>
</feature>
<dbReference type="Gene3D" id="2.40.30.170">
    <property type="match status" value="1"/>
</dbReference>
<feature type="coiled-coil region" evidence="2">
    <location>
        <begin position="72"/>
        <end position="137"/>
    </location>
</feature>
<dbReference type="AlphaFoldDB" id="A0A4R2IA16"/>
<comment type="similarity">
    <text evidence="1">Belongs to the membrane fusion protein (MFP) (TC 8.A.1) family.</text>
</comment>
<proteinExistence type="inferred from homology"/>
<dbReference type="InterPro" id="IPR058624">
    <property type="entry name" value="MdtA-like_HH"/>
</dbReference>
<accession>A0A4R2IA16</accession>